<protein>
    <submittedName>
        <fullName evidence="1">Uncharacterized protein</fullName>
    </submittedName>
</protein>
<keyword evidence="2" id="KW-1185">Reference proteome</keyword>
<sequence length="83" mass="9670">MDLGAQILKILNKRYEPSAFIETKFERYDLAFKTDRDGLPVVAYLGQKDRKGKICGERFTRRLKQLINGTIIKENWEHKGVVT</sequence>
<dbReference type="RefSeq" id="WP_119052582.1">
    <property type="nucleotide sequence ID" value="NZ_CP032157.1"/>
</dbReference>
<name>A0A3B7MYA4_9BACT</name>
<gene>
    <name evidence="1" type="ORF">D3H65_23110</name>
</gene>
<reference evidence="1 2" key="1">
    <citation type="submission" date="2018-09" db="EMBL/GenBank/DDBJ databases">
        <title>Genome sequencing of strain 6GH32-13.</title>
        <authorList>
            <person name="Weon H.-Y."/>
            <person name="Heo J."/>
            <person name="Kwon S.-W."/>
        </authorList>
    </citation>
    <scope>NUCLEOTIDE SEQUENCE [LARGE SCALE GENOMIC DNA]</scope>
    <source>
        <strain evidence="1 2">5GH32-13</strain>
    </source>
</reference>
<evidence type="ECO:0000313" key="1">
    <source>
        <dbReference type="EMBL" id="AXY76705.1"/>
    </source>
</evidence>
<dbReference type="EMBL" id="CP032157">
    <property type="protein sequence ID" value="AXY76705.1"/>
    <property type="molecule type" value="Genomic_DNA"/>
</dbReference>
<accession>A0A3B7MYA4</accession>
<proteinExistence type="predicted"/>
<dbReference type="OrthoDB" id="770510at2"/>
<organism evidence="1 2">
    <name type="scientific">Paraflavitalea soli</name>
    <dbReference type="NCBI Taxonomy" id="2315862"/>
    <lineage>
        <taxon>Bacteria</taxon>
        <taxon>Pseudomonadati</taxon>
        <taxon>Bacteroidota</taxon>
        <taxon>Chitinophagia</taxon>
        <taxon>Chitinophagales</taxon>
        <taxon>Chitinophagaceae</taxon>
        <taxon>Paraflavitalea</taxon>
    </lineage>
</organism>
<dbReference type="Proteomes" id="UP000263900">
    <property type="component" value="Chromosome"/>
</dbReference>
<evidence type="ECO:0000313" key="2">
    <source>
        <dbReference type="Proteomes" id="UP000263900"/>
    </source>
</evidence>
<dbReference type="KEGG" id="pseg:D3H65_23110"/>
<dbReference type="AlphaFoldDB" id="A0A3B7MYA4"/>